<dbReference type="InterPro" id="IPR011010">
    <property type="entry name" value="DNA_brk_join_enz"/>
</dbReference>
<name>A0A2U3I7C3_9BURK</name>
<dbReference type="Gene3D" id="1.10.443.10">
    <property type="entry name" value="Intergrase catalytic core"/>
    <property type="match status" value="1"/>
</dbReference>
<evidence type="ECO:0000256" key="4">
    <source>
        <dbReference type="ARBA" id="ARBA00023172"/>
    </source>
</evidence>
<evidence type="ECO:0000256" key="3">
    <source>
        <dbReference type="ARBA" id="ARBA00023125"/>
    </source>
</evidence>
<protein>
    <submittedName>
        <fullName evidence="8">Tyrosine recombinase XerD</fullName>
    </submittedName>
</protein>
<evidence type="ECO:0000256" key="5">
    <source>
        <dbReference type="PROSITE-ProRule" id="PRU01248"/>
    </source>
</evidence>
<dbReference type="Gene3D" id="1.10.150.130">
    <property type="match status" value="1"/>
</dbReference>
<dbReference type="GO" id="GO:0003677">
    <property type="term" value="F:DNA binding"/>
    <property type="evidence" value="ECO:0007669"/>
    <property type="project" value="UniProtKB-UniRule"/>
</dbReference>
<gene>
    <name evidence="8" type="primary">xerD</name>
    <name evidence="8" type="ORF">NOV72_03294</name>
</gene>
<dbReference type="GO" id="GO:0015074">
    <property type="term" value="P:DNA integration"/>
    <property type="evidence" value="ECO:0007669"/>
    <property type="project" value="UniProtKB-KW"/>
</dbReference>
<evidence type="ECO:0000259" key="6">
    <source>
        <dbReference type="PROSITE" id="PS51898"/>
    </source>
</evidence>
<keyword evidence="9" id="KW-1185">Reference proteome</keyword>
<feature type="domain" description="Core-binding (CB)" evidence="7">
    <location>
        <begin position="153"/>
        <end position="237"/>
    </location>
</feature>
<dbReference type="InterPro" id="IPR050090">
    <property type="entry name" value="Tyrosine_recombinase_XerCD"/>
</dbReference>
<dbReference type="PANTHER" id="PTHR30349:SF41">
    <property type="entry name" value="INTEGRASE_RECOMBINASE PROTEIN MJ0367-RELATED"/>
    <property type="match status" value="1"/>
</dbReference>
<dbReference type="InterPro" id="IPR002104">
    <property type="entry name" value="Integrase_catalytic"/>
</dbReference>
<accession>A0A2U3I7C3</accession>
<reference evidence="9" key="1">
    <citation type="submission" date="2018-01" db="EMBL/GenBank/DDBJ databases">
        <authorList>
            <person name="Peeters C."/>
        </authorList>
    </citation>
    <scope>NUCLEOTIDE SEQUENCE [LARGE SCALE GENOMIC DNA]</scope>
</reference>
<dbReference type="InterPro" id="IPR010998">
    <property type="entry name" value="Integrase_recombinase_N"/>
</dbReference>
<proteinExistence type="inferred from homology"/>
<dbReference type="SUPFAM" id="SSF56349">
    <property type="entry name" value="DNA breaking-rejoining enzymes"/>
    <property type="match status" value="1"/>
</dbReference>
<keyword evidence="2" id="KW-0229">DNA integration</keyword>
<dbReference type="Pfam" id="PF20172">
    <property type="entry name" value="DUF6538"/>
    <property type="match status" value="1"/>
</dbReference>
<dbReference type="PROSITE" id="PS51898">
    <property type="entry name" value="TYR_RECOMBINASE"/>
    <property type="match status" value="1"/>
</dbReference>
<dbReference type="PANTHER" id="PTHR30349">
    <property type="entry name" value="PHAGE INTEGRASE-RELATED"/>
    <property type="match status" value="1"/>
</dbReference>
<evidence type="ECO:0000313" key="9">
    <source>
        <dbReference type="Proteomes" id="UP000238169"/>
    </source>
</evidence>
<dbReference type="InterPro" id="IPR013762">
    <property type="entry name" value="Integrase-like_cat_sf"/>
</dbReference>
<organism evidence="8 9">
    <name type="scientific">Caballeronia novacaledonica</name>
    <dbReference type="NCBI Taxonomy" id="1544861"/>
    <lineage>
        <taxon>Bacteria</taxon>
        <taxon>Pseudomonadati</taxon>
        <taxon>Pseudomonadota</taxon>
        <taxon>Betaproteobacteria</taxon>
        <taxon>Burkholderiales</taxon>
        <taxon>Burkholderiaceae</taxon>
        <taxon>Caballeronia</taxon>
    </lineage>
</organism>
<keyword evidence="3 5" id="KW-0238">DNA-binding</keyword>
<dbReference type="Proteomes" id="UP000238169">
    <property type="component" value="Unassembled WGS sequence"/>
</dbReference>
<dbReference type="InterPro" id="IPR046668">
    <property type="entry name" value="DUF6538"/>
</dbReference>
<dbReference type="InterPro" id="IPR044068">
    <property type="entry name" value="CB"/>
</dbReference>
<comment type="similarity">
    <text evidence="1">Belongs to the 'phage' integrase family.</text>
</comment>
<dbReference type="GO" id="GO:0006310">
    <property type="term" value="P:DNA recombination"/>
    <property type="evidence" value="ECO:0007669"/>
    <property type="project" value="UniProtKB-KW"/>
</dbReference>
<evidence type="ECO:0000259" key="7">
    <source>
        <dbReference type="PROSITE" id="PS51900"/>
    </source>
</evidence>
<dbReference type="EMBL" id="OGTP01000010">
    <property type="protein sequence ID" value="SPB16094.1"/>
    <property type="molecule type" value="Genomic_DNA"/>
</dbReference>
<keyword evidence="4" id="KW-0233">DNA recombination</keyword>
<evidence type="ECO:0000313" key="8">
    <source>
        <dbReference type="EMBL" id="SPB16094.1"/>
    </source>
</evidence>
<evidence type="ECO:0000256" key="2">
    <source>
        <dbReference type="ARBA" id="ARBA00022908"/>
    </source>
</evidence>
<dbReference type="Pfam" id="PF00589">
    <property type="entry name" value="Phage_integrase"/>
    <property type="match status" value="1"/>
</dbReference>
<dbReference type="OrthoDB" id="9784724at2"/>
<dbReference type="PROSITE" id="PS51900">
    <property type="entry name" value="CB"/>
    <property type="match status" value="1"/>
</dbReference>
<dbReference type="AlphaFoldDB" id="A0A2U3I7C3"/>
<evidence type="ECO:0000256" key="1">
    <source>
        <dbReference type="ARBA" id="ARBA00008857"/>
    </source>
</evidence>
<feature type="domain" description="Tyr recombinase" evidence="6">
    <location>
        <begin position="262"/>
        <end position="466"/>
    </location>
</feature>
<sequence>MLHALSKVVAMRVRYVRERSSTGPLWFRRRVPEDLQTLIGSKWIQCSLGTRDLRQAAKMVSRLVSEQDRQWAELRTPSRSGLKAQAQALLAAHGLSPDTGPHPEEALLSFYDTLDSQAPALQEQDSATDSELARHLPAASLEALRLVQGRSVVTVSDCQAQYTQARPKTAKSAQLAFGYLLAFLKGDRSLAKVRRSDVNGFVTWLREGGHRSDGQGISTTSVGRLINTLGAAFAFCIRENELSIPQNVFSRVEVPGSGKDAEKRLPFTVDNYRSLQKAIDDWERTKGLDQGRCVIGLLAETGARLSEILGLLRSDVHLTGPTPHIVIQEHAHRSLKNAATARKVPLTPTALQYAKAALRSSEGSADAGRRSASTTLFPQWATAEKTNNNSASAALNKWLRTREGLQGTGLTLHSLRHGMKDQLRAAQCPDSIQDAILGHSSGTVGSKYGTTYPLPVFLEWLLRAAQTVHGGH</sequence>